<gene>
    <name evidence="2" type="ORF">P280DRAFT_106960</name>
</gene>
<evidence type="ECO:0000256" key="1">
    <source>
        <dbReference type="SAM" id="SignalP"/>
    </source>
</evidence>
<protein>
    <recommendedName>
        <fullName evidence="4">AA1-like domain-containing protein</fullName>
    </recommendedName>
</protein>
<feature type="signal peptide" evidence="1">
    <location>
        <begin position="1"/>
        <end position="18"/>
    </location>
</feature>
<dbReference type="EMBL" id="MU006793">
    <property type="protein sequence ID" value="KAF2637484.1"/>
    <property type="molecule type" value="Genomic_DNA"/>
</dbReference>
<proteinExistence type="predicted"/>
<organism evidence="2 3">
    <name type="scientific">Massarina eburnea CBS 473.64</name>
    <dbReference type="NCBI Taxonomy" id="1395130"/>
    <lineage>
        <taxon>Eukaryota</taxon>
        <taxon>Fungi</taxon>
        <taxon>Dikarya</taxon>
        <taxon>Ascomycota</taxon>
        <taxon>Pezizomycotina</taxon>
        <taxon>Dothideomycetes</taxon>
        <taxon>Pleosporomycetidae</taxon>
        <taxon>Pleosporales</taxon>
        <taxon>Massarineae</taxon>
        <taxon>Massarinaceae</taxon>
        <taxon>Massarina</taxon>
    </lineage>
</organism>
<keyword evidence="1" id="KW-0732">Signal</keyword>
<feature type="chain" id="PRO_5025684109" description="AA1-like domain-containing protein" evidence="1">
    <location>
        <begin position="19"/>
        <end position="172"/>
    </location>
</feature>
<evidence type="ECO:0000313" key="2">
    <source>
        <dbReference type="EMBL" id="KAF2637484.1"/>
    </source>
</evidence>
<dbReference type="Proteomes" id="UP000799753">
    <property type="component" value="Unassembled WGS sequence"/>
</dbReference>
<accession>A0A6A6RTY5</accession>
<evidence type="ECO:0008006" key="4">
    <source>
        <dbReference type="Google" id="ProtNLM"/>
    </source>
</evidence>
<dbReference type="OrthoDB" id="3763539at2759"/>
<sequence length="172" mass="18683">MISHIFTTLSILLPTLLAYPVGETQTASEYCTPQTYTISSFTFTTGVDASLPTVDFEFNPGFISPALVTDPAINGASCSGKGATLDTFPNENECDTGRENLIWDLTQRVDKAEFHIVHQWKCDGRSYMSSTSHKIDPLDCNTAEDGSLSCSSPTNTFVPQNVRQICSAPTCP</sequence>
<reference evidence="2" key="1">
    <citation type="journal article" date="2020" name="Stud. Mycol.">
        <title>101 Dothideomycetes genomes: a test case for predicting lifestyles and emergence of pathogens.</title>
        <authorList>
            <person name="Haridas S."/>
            <person name="Albert R."/>
            <person name="Binder M."/>
            <person name="Bloem J."/>
            <person name="Labutti K."/>
            <person name="Salamov A."/>
            <person name="Andreopoulos B."/>
            <person name="Baker S."/>
            <person name="Barry K."/>
            <person name="Bills G."/>
            <person name="Bluhm B."/>
            <person name="Cannon C."/>
            <person name="Castanera R."/>
            <person name="Culley D."/>
            <person name="Daum C."/>
            <person name="Ezra D."/>
            <person name="Gonzalez J."/>
            <person name="Henrissat B."/>
            <person name="Kuo A."/>
            <person name="Liang C."/>
            <person name="Lipzen A."/>
            <person name="Lutzoni F."/>
            <person name="Magnuson J."/>
            <person name="Mondo S."/>
            <person name="Nolan M."/>
            <person name="Ohm R."/>
            <person name="Pangilinan J."/>
            <person name="Park H.-J."/>
            <person name="Ramirez L."/>
            <person name="Alfaro M."/>
            <person name="Sun H."/>
            <person name="Tritt A."/>
            <person name="Yoshinaga Y."/>
            <person name="Zwiers L.-H."/>
            <person name="Turgeon B."/>
            <person name="Goodwin S."/>
            <person name="Spatafora J."/>
            <person name="Crous P."/>
            <person name="Grigoriev I."/>
        </authorList>
    </citation>
    <scope>NUCLEOTIDE SEQUENCE</scope>
    <source>
        <strain evidence="2">CBS 473.64</strain>
    </source>
</reference>
<dbReference type="AlphaFoldDB" id="A0A6A6RTY5"/>
<name>A0A6A6RTY5_9PLEO</name>
<evidence type="ECO:0000313" key="3">
    <source>
        <dbReference type="Proteomes" id="UP000799753"/>
    </source>
</evidence>
<keyword evidence="3" id="KW-1185">Reference proteome</keyword>